<feature type="domain" description="CN hydrolase" evidence="2">
    <location>
        <begin position="9"/>
        <end position="241"/>
    </location>
</feature>
<evidence type="ECO:0000313" key="3">
    <source>
        <dbReference type="EMBL" id="KKN30473.1"/>
    </source>
</evidence>
<name>A0A0F9SMK1_9ZZZZ</name>
<dbReference type="InterPro" id="IPR003010">
    <property type="entry name" value="C-N_Hydrolase"/>
</dbReference>
<dbReference type="InterPro" id="IPR036526">
    <property type="entry name" value="C-N_Hydrolase_sf"/>
</dbReference>
<proteinExistence type="predicted"/>
<dbReference type="EMBL" id="LAZR01002402">
    <property type="protein sequence ID" value="KKN30473.1"/>
    <property type="molecule type" value="Genomic_DNA"/>
</dbReference>
<dbReference type="Pfam" id="PF00795">
    <property type="entry name" value="CN_hydrolase"/>
    <property type="match status" value="1"/>
</dbReference>
<feature type="non-terminal residue" evidence="3">
    <location>
        <position position="1"/>
    </location>
</feature>
<dbReference type="GO" id="GO:0016811">
    <property type="term" value="F:hydrolase activity, acting on carbon-nitrogen (but not peptide) bonds, in linear amides"/>
    <property type="evidence" value="ECO:0007669"/>
    <property type="project" value="UniProtKB-ARBA"/>
</dbReference>
<sequence>GVEYMSRKLGVAGLQLKKDPDNPSAIFESFERTVRNTKALFAWVDLVFTGELFLQPFGKKDWKDLAINIPGELTDKLSNLAKEVECWLVPGTFLEIDGPDIYNTAIAFNPKGEIVAKYRKMYPWMPFEDTTSGTDFVIFEIPGITKVGLVICYDLWFPELFRTLTWMGAEVILLPSATYTPDRDAEIILTQAQAIIHQCYVLNTNVISRIGGGRSLFTDPEGRVLQAVGTHEEVMTEIIDLDRVAWIRQNGSYGISQVWKSFRDSPLGGRFPQYEKLHEGEIFKDLGELKFKKSIREWI</sequence>
<keyword evidence="1" id="KW-0378">Hydrolase</keyword>
<comment type="caution">
    <text evidence="3">The sequence shown here is derived from an EMBL/GenBank/DDBJ whole genome shotgun (WGS) entry which is preliminary data.</text>
</comment>
<reference evidence="3" key="1">
    <citation type="journal article" date="2015" name="Nature">
        <title>Complex archaea that bridge the gap between prokaryotes and eukaryotes.</title>
        <authorList>
            <person name="Spang A."/>
            <person name="Saw J.H."/>
            <person name="Jorgensen S.L."/>
            <person name="Zaremba-Niedzwiedzka K."/>
            <person name="Martijn J."/>
            <person name="Lind A.E."/>
            <person name="van Eijk R."/>
            <person name="Schleper C."/>
            <person name="Guy L."/>
            <person name="Ettema T.J."/>
        </authorList>
    </citation>
    <scope>NUCLEOTIDE SEQUENCE</scope>
</reference>
<evidence type="ECO:0000256" key="1">
    <source>
        <dbReference type="ARBA" id="ARBA00022801"/>
    </source>
</evidence>
<accession>A0A0F9SMK1</accession>
<dbReference type="PROSITE" id="PS50263">
    <property type="entry name" value="CN_HYDROLASE"/>
    <property type="match status" value="1"/>
</dbReference>
<dbReference type="CDD" id="cd07197">
    <property type="entry name" value="nitrilase"/>
    <property type="match status" value="1"/>
</dbReference>
<dbReference type="PROSITE" id="PS01227">
    <property type="entry name" value="UPF0012"/>
    <property type="match status" value="1"/>
</dbReference>
<evidence type="ECO:0000259" key="2">
    <source>
        <dbReference type="PROSITE" id="PS50263"/>
    </source>
</evidence>
<dbReference type="Gene3D" id="3.60.110.10">
    <property type="entry name" value="Carbon-nitrogen hydrolase"/>
    <property type="match status" value="1"/>
</dbReference>
<dbReference type="AlphaFoldDB" id="A0A0F9SMK1"/>
<dbReference type="InterPro" id="IPR050345">
    <property type="entry name" value="Aliph_Amidase/BUP"/>
</dbReference>
<dbReference type="SUPFAM" id="SSF56317">
    <property type="entry name" value="Carbon-nitrogen hydrolase"/>
    <property type="match status" value="1"/>
</dbReference>
<dbReference type="PANTHER" id="PTHR43674">
    <property type="entry name" value="NITRILASE C965.09-RELATED"/>
    <property type="match status" value="1"/>
</dbReference>
<dbReference type="InterPro" id="IPR001110">
    <property type="entry name" value="UPF0012_CS"/>
</dbReference>
<gene>
    <name evidence="3" type="ORF">LCGC14_0833550</name>
</gene>
<organism evidence="3">
    <name type="scientific">marine sediment metagenome</name>
    <dbReference type="NCBI Taxonomy" id="412755"/>
    <lineage>
        <taxon>unclassified sequences</taxon>
        <taxon>metagenomes</taxon>
        <taxon>ecological metagenomes</taxon>
    </lineage>
</organism>
<protein>
    <recommendedName>
        <fullName evidence="2">CN hydrolase domain-containing protein</fullName>
    </recommendedName>
</protein>
<dbReference type="PANTHER" id="PTHR43674:SF2">
    <property type="entry name" value="BETA-UREIDOPROPIONASE"/>
    <property type="match status" value="1"/>
</dbReference>